<evidence type="ECO:0000256" key="9">
    <source>
        <dbReference type="ARBA" id="ARBA00022737"/>
    </source>
</evidence>
<evidence type="ECO:0000256" key="6">
    <source>
        <dbReference type="ARBA" id="ARBA00022490"/>
    </source>
</evidence>
<evidence type="ECO:0000256" key="3">
    <source>
        <dbReference type="ARBA" id="ARBA00005043"/>
    </source>
</evidence>
<organism evidence="12">
    <name type="scientific">Rhipicephalus appendiculatus</name>
    <name type="common">Brown ear tick</name>
    <dbReference type="NCBI Taxonomy" id="34631"/>
    <lineage>
        <taxon>Eukaryota</taxon>
        <taxon>Metazoa</taxon>
        <taxon>Ecdysozoa</taxon>
        <taxon>Arthropoda</taxon>
        <taxon>Chelicerata</taxon>
        <taxon>Arachnida</taxon>
        <taxon>Acari</taxon>
        <taxon>Parasitiformes</taxon>
        <taxon>Ixodida</taxon>
        <taxon>Ixodoidea</taxon>
        <taxon>Ixodidae</taxon>
        <taxon>Rhipicephalinae</taxon>
        <taxon>Rhipicephalus</taxon>
        <taxon>Rhipicephalus</taxon>
    </lineage>
</organism>
<name>A0A131YKI7_RHIAP</name>
<accession>A0A131YKI7</accession>
<evidence type="ECO:0000256" key="8">
    <source>
        <dbReference type="ARBA" id="ARBA00022694"/>
    </source>
</evidence>
<dbReference type="GO" id="GO:0005634">
    <property type="term" value="C:nucleus"/>
    <property type="evidence" value="ECO:0007669"/>
    <property type="project" value="UniProtKB-SubCell"/>
</dbReference>
<dbReference type="InterPro" id="IPR036322">
    <property type="entry name" value="WD40_repeat_dom_sf"/>
</dbReference>
<dbReference type="GO" id="GO:0005737">
    <property type="term" value="C:cytoplasm"/>
    <property type="evidence" value="ECO:0007669"/>
    <property type="project" value="UniProtKB-SubCell"/>
</dbReference>
<keyword evidence="9" id="KW-0677">Repeat</keyword>
<dbReference type="UniPathway" id="UPA00988"/>
<dbReference type="GO" id="GO:0002098">
    <property type="term" value="P:tRNA wobble uridine modification"/>
    <property type="evidence" value="ECO:0007669"/>
    <property type="project" value="InterPro"/>
</dbReference>
<evidence type="ECO:0000256" key="5">
    <source>
        <dbReference type="ARBA" id="ARBA00020267"/>
    </source>
</evidence>
<dbReference type="InterPro" id="IPR001680">
    <property type="entry name" value="WD40_rpt"/>
</dbReference>
<dbReference type="PANTHER" id="PTHR44111">
    <property type="entry name" value="ELONGATOR COMPLEX PROTEIN 2"/>
    <property type="match status" value="1"/>
</dbReference>
<dbReference type="AlphaFoldDB" id="A0A131YKI7"/>
<feature type="repeat" description="WD" evidence="11">
    <location>
        <begin position="201"/>
        <end position="238"/>
    </location>
</feature>
<evidence type="ECO:0000256" key="4">
    <source>
        <dbReference type="ARBA" id="ARBA00005881"/>
    </source>
</evidence>
<evidence type="ECO:0000256" key="7">
    <source>
        <dbReference type="ARBA" id="ARBA00022574"/>
    </source>
</evidence>
<dbReference type="PANTHER" id="PTHR44111:SF1">
    <property type="entry name" value="ELONGATOR COMPLEX PROTEIN 2"/>
    <property type="match status" value="1"/>
</dbReference>
<keyword evidence="6" id="KW-0963">Cytoplasm</keyword>
<comment type="subcellular location">
    <subcellularLocation>
        <location evidence="2">Cytoplasm</location>
    </subcellularLocation>
    <subcellularLocation>
        <location evidence="1">Nucleus</location>
    </subcellularLocation>
</comment>
<evidence type="ECO:0000256" key="1">
    <source>
        <dbReference type="ARBA" id="ARBA00004123"/>
    </source>
</evidence>
<dbReference type="SMART" id="SM00320">
    <property type="entry name" value="WD40"/>
    <property type="match status" value="12"/>
</dbReference>
<dbReference type="Pfam" id="PF00400">
    <property type="entry name" value="WD40"/>
    <property type="match status" value="8"/>
</dbReference>
<keyword evidence="7 11" id="KW-0853">WD repeat</keyword>
<sequence>MAVSVEYTSCACNRNPQSLDWGCNNVVAYAACNAVVLYDPQANGGAGAVTHTLVNHNAKVNCVRWIRRKNGAETTLLSTSVDKTVTIWAKKDDHFTPAARLVGHKDAVTTADALYSAPASSDLITVASAGGDFSIRIWEVDAEFRTSCVQEINLKGNFAMDIRLCFLPSTCVPLLAYGGNDMMVHCYYKDSTAGFVKCHTLYGHEDWVRGISFKGCADDSLFVASCSQDSVIRIWKISPCRDDETVNSNSTPGEIKLRGSTFTARLNESSRAFEVGLETVLSGHEGWVYSVHWCPAASQGDDGGEIHSLLSASMDKTVVVWEPDSSTGLWLDKARFGDIGGNTLGFLGAVFGPDGNRILAHGFQGSFHLWKRPESDRDNLWQTSVTPGGHFDKVGDIAWSAGGEYLLSCSSDQTTRLHAPWIMPQGSKSWKEIARPQVHGHDLACIASTGRLQFVSGAEEKVLRAFEGTRNFIDNFKRLCGADLLEHCSIKELAEGASVPSLGLSNKAVYESDLTRNTDDAERHSKNQFPEFYFTPVVLTEPPTEEDLLQNTLWTEVRKLYGHGYELFALTSSHDGKLIASACKASTQQHAAIILWDTATWKQVGELVFHNLTITQMEFSPDNRHLLSVSRDRSWCIHRIDISGNVFTRVAFADKKTAIHQRIIWSCAWSHDGLYFVTASRDKKVVVWGWRVDSSSETSLGPFESKAQLSVEDSATAVSFAPSFSGGDRYLIAVGFEKGSIHLYHWSLQSGWTLYETLQQSIAHHLSVKRLKFCPRQDHKSAFLLASCGDDHMVRVYNVSQLA</sequence>
<feature type="repeat" description="WD" evidence="11">
    <location>
        <begin position="657"/>
        <end position="688"/>
    </location>
</feature>
<keyword evidence="10" id="KW-0539">Nucleus</keyword>
<evidence type="ECO:0000256" key="10">
    <source>
        <dbReference type="ARBA" id="ARBA00023242"/>
    </source>
</evidence>
<reference evidence="12" key="1">
    <citation type="journal article" date="2016" name="Ticks Tick Borne Dis.">
        <title>De novo assembly and annotation of the salivary gland transcriptome of Rhipicephalus appendiculatus male and female ticks during blood feeding.</title>
        <authorList>
            <person name="de Castro M.H."/>
            <person name="de Klerk D."/>
            <person name="Pienaar R."/>
            <person name="Latif A.A."/>
            <person name="Rees D.J."/>
            <person name="Mans B.J."/>
        </authorList>
    </citation>
    <scope>NUCLEOTIDE SEQUENCE</scope>
    <source>
        <tissue evidence="12">Salivary glands</tissue>
    </source>
</reference>
<evidence type="ECO:0000256" key="11">
    <source>
        <dbReference type="PROSITE-ProRule" id="PRU00221"/>
    </source>
</evidence>
<proteinExistence type="inferred from homology"/>
<keyword evidence="8" id="KW-0819">tRNA processing</keyword>
<dbReference type="InterPro" id="IPR037289">
    <property type="entry name" value="Elp2"/>
</dbReference>
<evidence type="ECO:0000313" key="12">
    <source>
        <dbReference type="EMBL" id="JAP79813.1"/>
    </source>
</evidence>
<comment type="pathway">
    <text evidence="3">tRNA modification; 5-methoxycarbonylmethyl-2-thiouridine-tRNA biosynthesis.</text>
</comment>
<dbReference type="InterPro" id="IPR015943">
    <property type="entry name" value="WD40/YVTN_repeat-like_dom_sf"/>
</dbReference>
<protein>
    <recommendedName>
        <fullName evidence="5">Elongator complex protein 2</fullName>
    </recommendedName>
</protein>
<dbReference type="Gene3D" id="2.130.10.10">
    <property type="entry name" value="YVTN repeat-like/Quinoprotein amine dehydrogenase"/>
    <property type="match status" value="5"/>
</dbReference>
<dbReference type="PROSITE" id="PS50082">
    <property type="entry name" value="WD_REPEATS_2"/>
    <property type="match status" value="2"/>
</dbReference>
<dbReference type="EMBL" id="GEDV01008744">
    <property type="protein sequence ID" value="JAP79813.1"/>
    <property type="molecule type" value="Transcribed_RNA"/>
</dbReference>
<evidence type="ECO:0000256" key="2">
    <source>
        <dbReference type="ARBA" id="ARBA00004496"/>
    </source>
</evidence>
<comment type="similarity">
    <text evidence="4">Belongs to the WD repeat ELP2 family.</text>
</comment>
<dbReference type="FunFam" id="2.130.10.10:FF:000400">
    <property type="entry name" value="Elongator acetyltransferase complex subunit 2"/>
    <property type="match status" value="1"/>
</dbReference>
<dbReference type="GO" id="GO:0033588">
    <property type="term" value="C:elongator holoenzyme complex"/>
    <property type="evidence" value="ECO:0007669"/>
    <property type="project" value="InterPro"/>
</dbReference>
<dbReference type="SUPFAM" id="SSF50978">
    <property type="entry name" value="WD40 repeat-like"/>
    <property type="match status" value="3"/>
</dbReference>